<evidence type="ECO:0000256" key="3">
    <source>
        <dbReference type="ARBA" id="ARBA00022801"/>
    </source>
</evidence>
<dbReference type="InterPro" id="IPR051048">
    <property type="entry name" value="Peptidase_S8/S53_subtilisin"/>
</dbReference>
<organism evidence="8 9">
    <name type="scientific">Letharia lupina</name>
    <dbReference type="NCBI Taxonomy" id="560253"/>
    <lineage>
        <taxon>Eukaryota</taxon>
        <taxon>Fungi</taxon>
        <taxon>Dikarya</taxon>
        <taxon>Ascomycota</taxon>
        <taxon>Pezizomycotina</taxon>
        <taxon>Lecanoromycetes</taxon>
        <taxon>OSLEUM clade</taxon>
        <taxon>Lecanoromycetidae</taxon>
        <taxon>Lecanorales</taxon>
        <taxon>Lecanorineae</taxon>
        <taxon>Parmeliaceae</taxon>
        <taxon>Letharia</taxon>
    </lineage>
</organism>
<dbReference type="Pfam" id="PF00082">
    <property type="entry name" value="Peptidase_S8"/>
    <property type="match status" value="1"/>
</dbReference>
<keyword evidence="4 5" id="KW-0720">Serine protease</keyword>
<evidence type="ECO:0000259" key="7">
    <source>
        <dbReference type="Pfam" id="PF00082"/>
    </source>
</evidence>
<feature type="domain" description="Peptidase S8/S53" evidence="7">
    <location>
        <begin position="679"/>
        <end position="903"/>
    </location>
</feature>
<dbReference type="EMBL" id="JACCJB010000006">
    <property type="protein sequence ID" value="KAF6226266.1"/>
    <property type="molecule type" value="Genomic_DNA"/>
</dbReference>
<proteinExistence type="inferred from homology"/>
<dbReference type="InterPro" id="IPR002110">
    <property type="entry name" value="Ankyrin_rpt"/>
</dbReference>
<comment type="caution">
    <text evidence="8">The sequence shown here is derived from an EMBL/GenBank/DDBJ whole genome shotgun (WGS) entry which is preliminary data.</text>
</comment>
<dbReference type="PROSITE" id="PS51892">
    <property type="entry name" value="SUBTILASE"/>
    <property type="match status" value="1"/>
</dbReference>
<protein>
    <recommendedName>
        <fullName evidence="7">Peptidase S8/S53 domain-containing protein</fullName>
    </recommendedName>
</protein>
<dbReference type="InterPro" id="IPR015500">
    <property type="entry name" value="Peptidase_S8_subtilisin-rel"/>
</dbReference>
<dbReference type="RefSeq" id="XP_037154819.1">
    <property type="nucleotide sequence ID" value="XM_037299993.1"/>
</dbReference>
<comment type="similarity">
    <text evidence="1 5">Belongs to the peptidase S8 family.</text>
</comment>
<dbReference type="Gene3D" id="3.40.50.200">
    <property type="entry name" value="Peptidase S8/S53 domain"/>
    <property type="match status" value="1"/>
</dbReference>
<dbReference type="PRINTS" id="PR00723">
    <property type="entry name" value="SUBTILISIN"/>
</dbReference>
<feature type="active site" description="Charge relay system" evidence="5">
    <location>
        <position position="725"/>
    </location>
</feature>
<accession>A0A8H6FFJ3</accession>
<dbReference type="Gene3D" id="1.25.40.20">
    <property type="entry name" value="Ankyrin repeat-containing domain"/>
    <property type="match status" value="1"/>
</dbReference>
<dbReference type="Pfam" id="PF12796">
    <property type="entry name" value="Ank_2"/>
    <property type="match status" value="1"/>
</dbReference>
<evidence type="ECO:0000256" key="5">
    <source>
        <dbReference type="PROSITE-ProRule" id="PRU01240"/>
    </source>
</evidence>
<sequence length="1035" mass="117140">MMSAFFMESPIDTVKESGLESENSSDEEDTHSIFQAIKEKIDRNEVDLRDREKLEKFAHKYGDYLGDSTSEEHDKKTLLHLLVDGATDQNFDKYEPLAKFVISNHPNTLKESDRVDETSLYCAVSKKRNELVRLMCNTHPDINSVLERVCSSNKETCIHAAIRKSVTPEIAVFLINKASKEVLCLQDTQGNTPLHLAVEYKRCTKEQLQVVETLAKRCKGAMYKRSKGEACLSPYLYHMRTRAEAQAAPVVTEVAKEKRKGNSQRKIHDINVVDRDSLIGKDGEGGNLKTNYTEELKALGPSVGFSRQRKPTLGKPPMSPLGAFNQTSSMRHGPLSPSFGVPRSGEWTQGSDELPRDRKDGYSRTLSRQDTISKKSEKPRKRKKQENNRLPKVTDASADAVKDLLMLHCMRTMKTEDAEDFLYGKDQGKEICFDLCDQLSLEITEDQIYQGFAPLEFESVLQYVAFPNLQIKKNSPRPQRGTSVRRGGNGRDDMTILFEFLRTKRVKRIVRVIVADRDNNAHSDAAVEIALRTFSVEIWDWQKFDICTETIALAAPDVEEMHLYWSGNNAVLWGWSDKEVLKRMNSLKKIYLHTTQGLEAAHRTLENVSKYKDRIAIRCPHVSIELIDETSPQKHESSNTHTNAEREQLEIRHRWLICMDDFADFMRNLQYPSTSYKPVKIALIDDGVDMKEDALHGKVLGGRSFCLRDEQKNLNKSFYLKSGGHGTAMASLICRVCPHAKLIALKLDEYLGQNLERQITAKSAAKALQYAVEREADIISMSWTIEKTDENKSDIDALEQAVQDAANKGILMFCAASDGGAQSDRSFPARSLKEKLFKIGAATEEGSKWKWVGNATNVDFIFPGHKVVKERYNEEGPIQSCNLLTGSSVATAIAAGLAALILDCVQRAALYYEKLLHDQRTLNSTRPPTQRDGSEITEIPRDPEADLRAQRSKVEVDEAIQRAEKVLREDYDNLKGHDKMYEAFRKIGLTENRYVKVWDVFQKAHIEAVGKTPEDKNEILSRIAQRLKGGGFQDQ</sequence>
<evidence type="ECO:0000313" key="9">
    <source>
        <dbReference type="Proteomes" id="UP000593566"/>
    </source>
</evidence>
<dbReference type="InterPro" id="IPR036852">
    <property type="entry name" value="Peptidase_S8/S53_dom_sf"/>
</dbReference>
<keyword evidence="3 5" id="KW-0378">Hydrolase</keyword>
<evidence type="ECO:0000313" key="8">
    <source>
        <dbReference type="EMBL" id="KAF6226266.1"/>
    </source>
</evidence>
<evidence type="ECO:0000256" key="2">
    <source>
        <dbReference type="ARBA" id="ARBA00022670"/>
    </source>
</evidence>
<dbReference type="InterPro" id="IPR000209">
    <property type="entry name" value="Peptidase_S8/S53_dom"/>
</dbReference>
<evidence type="ECO:0000256" key="1">
    <source>
        <dbReference type="ARBA" id="ARBA00011073"/>
    </source>
</evidence>
<dbReference type="Proteomes" id="UP000593566">
    <property type="component" value="Unassembled WGS sequence"/>
</dbReference>
<dbReference type="GeneID" id="59337527"/>
<dbReference type="SUPFAM" id="SSF52743">
    <property type="entry name" value="Subtilisin-like"/>
    <property type="match status" value="1"/>
</dbReference>
<feature type="active site" description="Charge relay system" evidence="5">
    <location>
        <position position="685"/>
    </location>
</feature>
<dbReference type="PANTHER" id="PTHR43399">
    <property type="entry name" value="SUBTILISIN-RELATED"/>
    <property type="match status" value="1"/>
</dbReference>
<gene>
    <name evidence="8" type="ORF">HO133_009132</name>
</gene>
<name>A0A8H6FFJ3_9LECA</name>
<dbReference type="AlphaFoldDB" id="A0A8H6FFJ3"/>
<dbReference type="GO" id="GO:0006508">
    <property type="term" value="P:proteolysis"/>
    <property type="evidence" value="ECO:0007669"/>
    <property type="project" value="UniProtKB-KW"/>
</dbReference>
<dbReference type="InterPro" id="IPR036770">
    <property type="entry name" value="Ankyrin_rpt-contain_sf"/>
</dbReference>
<feature type="region of interest" description="Disordered" evidence="6">
    <location>
        <begin position="1"/>
        <end position="31"/>
    </location>
</feature>
<dbReference type="CDD" id="cd07491">
    <property type="entry name" value="Peptidases_S8_7"/>
    <property type="match status" value="1"/>
</dbReference>
<dbReference type="PANTHER" id="PTHR43399:SF4">
    <property type="entry name" value="CELL WALL-ASSOCIATED PROTEASE"/>
    <property type="match status" value="1"/>
</dbReference>
<dbReference type="SUPFAM" id="SSF48403">
    <property type="entry name" value="Ankyrin repeat"/>
    <property type="match status" value="1"/>
</dbReference>
<dbReference type="GO" id="GO:0004252">
    <property type="term" value="F:serine-type endopeptidase activity"/>
    <property type="evidence" value="ECO:0007669"/>
    <property type="project" value="UniProtKB-UniRule"/>
</dbReference>
<feature type="region of interest" description="Disordered" evidence="6">
    <location>
        <begin position="299"/>
        <end position="395"/>
    </location>
</feature>
<evidence type="ECO:0000256" key="6">
    <source>
        <dbReference type="SAM" id="MobiDB-lite"/>
    </source>
</evidence>
<feature type="compositionally biased region" description="Basic and acidic residues" evidence="6">
    <location>
        <begin position="353"/>
        <end position="362"/>
    </location>
</feature>
<feature type="active site" description="Charge relay system" evidence="5">
    <location>
        <position position="888"/>
    </location>
</feature>
<reference evidence="8 9" key="1">
    <citation type="journal article" date="2020" name="Genomics">
        <title>Complete, high-quality genomes from long-read metagenomic sequencing of two wolf lichen thalli reveals enigmatic genome architecture.</title>
        <authorList>
            <person name="McKenzie S.K."/>
            <person name="Walston R.F."/>
            <person name="Allen J.L."/>
        </authorList>
    </citation>
    <scope>NUCLEOTIDE SEQUENCE [LARGE SCALE GENOMIC DNA]</scope>
    <source>
        <strain evidence="8">WasteWater1</strain>
    </source>
</reference>
<keyword evidence="2 5" id="KW-0645">Protease</keyword>
<evidence type="ECO:0000256" key="4">
    <source>
        <dbReference type="ARBA" id="ARBA00022825"/>
    </source>
</evidence>
<keyword evidence="9" id="KW-1185">Reference proteome</keyword>
<dbReference type="SMART" id="SM00248">
    <property type="entry name" value="ANK"/>
    <property type="match status" value="4"/>
</dbReference>